<protein>
    <submittedName>
        <fullName evidence="1">Aminoglycoside 6-adenylyltransferase</fullName>
    </submittedName>
</protein>
<keyword evidence="1" id="KW-0548">Nucleotidyltransferase</keyword>
<dbReference type="AlphaFoldDB" id="A0A559JIS1"/>
<dbReference type="Gene3D" id="3.30.460.10">
    <property type="entry name" value="Beta Polymerase, domain 2"/>
    <property type="match status" value="1"/>
</dbReference>
<dbReference type="PIRSF" id="PIRSF000812">
    <property type="entry name" value="AAD"/>
    <property type="match status" value="1"/>
</dbReference>
<accession>A0A559JIS1</accession>
<dbReference type="SUPFAM" id="SSF81631">
    <property type="entry name" value="PAP/OAS1 substrate-binding domain"/>
    <property type="match status" value="1"/>
</dbReference>
<dbReference type="OrthoDB" id="9776406at2"/>
<dbReference type="InterPro" id="IPR007530">
    <property type="entry name" value="Aminoglycoside_adenylylTfrase"/>
</dbReference>
<reference evidence="1 2" key="1">
    <citation type="submission" date="2019-07" db="EMBL/GenBank/DDBJ databases">
        <authorList>
            <person name="Kim J."/>
        </authorList>
    </citation>
    <scope>NUCLEOTIDE SEQUENCE [LARGE SCALE GENOMIC DNA]</scope>
    <source>
        <strain evidence="1 2">G13</strain>
    </source>
</reference>
<organism evidence="1 2">
    <name type="scientific">Cohnella terricola</name>
    <dbReference type="NCBI Taxonomy" id="1289167"/>
    <lineage>
        <taxon>Bacteria</taxon>
        <taxon>Bacillati</taxon>
        <taxon>Bacillota</taxon>
        <taxon>Bacilli</taxon>
        <taxon>Bacillales</taxon>
        <taxon>Paenibacillaceae</taxon>
        <taxon>Cohnella</taxon>
    </lineage>
</organism>
<dbReference type="SUPFAM" id="SSF81301">
    <property type="entry name" value="Nucleotidyltransferase"/>
    <property type="match status" value="1"/>
</dbReference>
<evidence type="ECO:0000313" key="2">
    <source>
        <dbReference type="Proteomes" id="UP000316330"/>
    </source>
</evidence>
<dbReference type="Gene3D" id="1.20.120.330">
    <property type="entry name" value="Nucleotidyltransferases domain 2"/>
    <property type="match status" value="1"/>
</dbReference>
<gene>
    <name evidence="1" type="primary">ant(6)</name>
    <name evidence="1" type="ORF">FPZ45_12565</name>
</gene>
<dbReference type="EMBL" id="VNJJ01000006">
    <property type="protein sequence ID" value="TVX99775.1"/>
    <property type="molecule type" value="Genomic_DNA"/>
</dbReference>
<dbReference type="Pfam" id="PF04439">
    <property type="entry name" value="Adenyl_transf"/>
    <property type="match status" value="1"/>
</dbReference>
<proteinExistence type="predicted"/>
<name>A0A559JIS1_9BACL</name>
<keyword evidence="2" id="KW-1185">Reference proteome</keyword>
<dbReference type="GO" id="GO:0016779">
    <property type="term" value="F:nucleotidyltransferase activity"/>
    <property type="evidence" value="ECO:0007669"/>
    <property type="project" value="UniProtKB-KW"/>
</dbReference>
<dbReference type="RefSeq" id="WP_144701971.1">
    <property type="nucleotide sequence ID" value="NZ_VNJJ01000006.1"/>
</dbReference>
<comment type="caution">
    <text evidence="1">The sequence shown here is derived from an EMBL/GenBank/DDBJ whole genome shotgun (WGS) entry which is preliminary data.</text>
</comment>
<evidence type="ECO:0000313" key="1">
    <source>
        <dbReference type="EMBL" id="TVX99775.1"/>
    </source>
</evidence>
<sequence>MRTEAEMMQTIRDFAANNEQIRAAVLNGSRANRDAPRDLFQDYDIVYFVDSVQSFVDDPSWISRFGDILIMQTPDRMDHPHAERFDKFAYLMIFTDGNRIDLTFYPSNRLDQYIHDSQTIVLLDKDGLLGHVPLPSNLDYIPSPPDGNQFYHCCNEFWWVSTYVAKGLWRRQLPYAMRMYEGPVRDMLMLMSVWYIGANTGFQVETGKEGKYFEKYLDSSKWISFTRTYADGDYDRVWQALFEMGNLFRDLAQAAAEHFSFAYPATEDKRVSAYLRRIHDLPADAKDIGLQLADL</sequence>
<dbReference type="InterPro" id="IPR043519">
    <property type="entry name" value="NT_sf"/>
</dbReference>
<keyword evidence="1" id="KW-0808">Transferase</keyword>
<dbReference type="Proteomes" id="UP000316330">
    <property type="component" value="Unassembled WGS sequence"/>
</dbReference>